<sequence>MNFVSEERKRHTVYPPAEDVFTWTQMCDIRDVKVVILGQDPYHNPNQAHGLSFSVRRPVNPPRRLKTFSVSFTTF</sequence>
<reference evidence="6" key="1">
    <citation type="submission" date="2021-04" db="EMBL/GenBank/DDBJ databases">
        <authorList>
            <consortium name="Wellcome Sanger Institute Data Sharing"/>
        </authorList>
    </citation>
    <scope>NUCLEOTIDE SEQUENCE [LARGE SCALE GENOMIC DNA]</scope>
</reference>
<keyword evidence="2" id="KW-0227">DNA damage</keyword>
<dbReference type="AlphaFoldDB" id="A0A671XAH4"/>
<feature type="active site" description="Proton acceptor" evidence="5">
    <location>
        <position position="40"/>
    </location>
</feature>
<dbReference type="InterPro" id="IPR018085">
    <property type="entry name" value="Ura-DNA_Glyclase_AS"/>
</dbReference>
<proteinExistence type="inferred from homology"/>
<dbReference type="Gene3D" id="3.40.470.10">
    <property type="entry name" value="Uracil-DNA glycosylase-like domain"/>
    <property type="match status" value="1"/>
</dbReference>
<dbReference type="PANTHER" id="PTHR11264">
    <property type="entry name" value="URACIL-DNA GLYCOSYLASE"/>
    <property type="match status" value="1"/>
</dbReference>
<dbReference type="Ensembl" id="ENSSAUT00010050583.1">
    <property type="protein sequence ID" value="ENSSAUP00010048094.1"/>
    <property type="gene ID" value="ENSSAUG00010020030.1"/>
</dbReference>
<dbReference type="PANTHER" id="PTHR11264:SF0">
    <property type="entry name" value="URACIL-DNA GLYCOSYLASE"/>
    <property type="match status" value="1"/>
</dbReference>
<dbReference type="SUPFAM" id="SSF52141">
    <property type="entry name" value="Uracil-DNA glycosylase-like"/>
    <property type="match status" value="1"/>
</dbReference>
<dbReference type="Proteomes" id="UP000472265">
    <property type="component" value="Chromosome 5"/>
</dbReference>
<keyword evidence="3" id="KW-0378">Hydrolase</keyword>
<evidence type="ECO:0000256" key="4">
    <source>
        <dbReference type="ARBA" id="ARBA00023204"/>
    </source>
</evidence>
<keyword evidence="7" id="KW-1185">Reference proteome</keyword>
<protein>
    <recommendedName>
        <fullName evidence="8">Uracil-DNA glycosylase-like domain-containing protein</fullName>
    </recommendedName>
</protein>
<dbReference type="GeneTree" id="ENSGT00390000003405"/>
<dbReference type="GO" id="GO:0005739">
    <property type="term" value="C:mitochondrion"/>
    <property type="evidence" value="ECO:0007669"/>
    <property type="project" value="TreeGrafter"/>
</dbReference>
<dbReference type="InterPro" id="IPR036895">
    <property type="entry name" value="Uracil-DNA_glycosylase-like_sf"/>
</dbReference>
<dbReference type="InParanoid" id="A0A671XAH4"/>
<dbReference type="GO" id="GO:0005634">
    <property type="term" value="C:nucleus"/>
    <property type="evidence" value="ECO:0007669"/>
    <property type="project" value="TreeGrafter"/>
</dbReference>
<evidence type="ECO:0000313" key="7">
    <source>
        <dbReference type="Proteomes" id="UP000472265"/>
    </source>
</evidence>
<evidence type="ECO:0000256" key="5">
    <source>
        <dbReference type="PROSITE-ProRule" id="PRU10072"/>
    </source>
</evidence>
<reference evidence="6" key="3">
    <citation type="submission" date="2025-09" db="UniProtKB">
        <authorList>
            <consortium name="Ensembl"/>
        </authorList>
    </citation>
    <scope>IDENTIFICATION</scope>
</reference>
<evidence type="ECO:0000256" key="2">
    <source>
        <dbReference type="ARBA" id="ARBA00022763"/>
    </source>
</evidence>
<organism evidence="6 7">
    <name type="scientific">Sparus aurata</name>
    <name type="common">Gilthead sea bream</name>
    <dbReference type="NCBI Taxonomy" id="8175"/>
    <lineage>
        <taxon>Eukaryota</taxon>
        <taxon>Metazoa</taxon>
        <taxon>Chordata</taxon>
        <taxon>Craniata</taxon>
        <taxon>Vertebrata</taxon>
        <taxon>Euteleostomi</taxon>
        <taxon>Actinopterygii</taxon>
        <taxon>Neopterygii</taxon>
        <taxon>Teleostei</taxon>
        <taxon>Neoteleostei</taxon>
        <taxon>Acanthomorphata</taxon>
        <taxon>Eupercaria</taxon>
        <taxon>Spariformes</taxon>
        <taxon>Sparidae</taxon>
        <taxon>Sparus</taxon>
    </lineage>
</organism>
<evidence type="ECO:0000256" key="1">
    <source>
        <dbReference type="ARBA" id="ARBA00008184"/>
    </source>
</evidence>
<dbReference type="InterPro" id="IPR002043">
    <property type="entry name" value="UDG_fam1"/>
</dbReference>
<name>A0A671XAH4_SPAAU</name>
<dbReference type="GO" id="GO:0097510">
    <property type="term" value="P:base-excision repair, AP site formation via deaminated base removal"/>
    <property type="evidence" value="ECO:0007669"/>
    <property type="project" value="TreeGrafter"/>
</dbReference>
<dbReference type="PROSITE" id="PS00130">
    <property type="entry name" value="U_DNA_GLYCOSYLASE"/>
    <property type="match status" value="1"/>
</dbReference>
<accession>A0A671XAH4</accession>
<keyword evidence="4" id="KW-0234">DNA repair</keyword>
<comment type="similarity">
    <text evidence="1">Belongs to the uracil-DNA glycosylase (UDG) superfamily. UNG family.</text>
</comment>
<evidence type="ECO:0000256" key="3">
    <source>
        <dbReference type="ARBA" id="ARBA00022801"/>
    </source>
</evidence>
<dbReference type="OMA" id="LENFLWY"/>
<evidence type="ECO:0000313" key="6">
    <source>
        <dbReference type="Ensembl" id="ENSSAUP00010048094.1"/>
    </source>
</evidence>
<reference evidence="6" key="2">
    <citation type="submission" date="2025-08" db="UniProtKB">
        <authorList>
            <consortium name="Ensembl"/>
        </authorList>
    </citation>
    <scope>IDENTIFICATION</scope>
</reference>
<dbReference type="GO" id="GO:0004844">
    <property type="term" value="F:uracil DNA N-glycosylase activity"/>
    <property type="evidence" value="ECO:0007669"/>
    <property type="project" value="InterPro"/>
</dbReference>
<evidence type="ECO:0008006" key="8">
    <source>
        <dbReference type="Google" id="ProtNLM"/>
    </source>
</evidence>